<feature type="compositionally biased region" description="Pro residues" evidence="1">
    <location>
        <begin position="436"/>
        <end position="451"/>
    </location>
</feature>
<feature type="region of interest" description="Disordered" evidence="1">
    <location>
        <begin position="359"/>
        <end position="396"/>
    </location>
</feature>
<protein>
    <recommendedName>
        <fullName evidence="3">DUF1996 domain-containing protein</fullName>
    </recommendedName>
</protein>
<feature type="region of interest" description="Disordered" evidence="1">
    <location>
        <begin position="427"/>
        <end position="478"/>
    </location>
</feature>
<sequence>MALLSNLVFLSFFFASPSLASFRMRCAVFDGAYRIDPIDTPGTAAKHAHLIHGGLNFDMSTSFEDLRASSCSSCQVPEDKSAYWVPSLHFYHDDGTFEAVPQIGGLAVYYFFRSGFDNKPVTPFPPGFRMIAGNSKLRDFPWPVPDPETSFWNETDFDQRALRQKALGFNCLHYDNPPNEDTLFRHFLPEKEFLENTCYSGIRIEVAFPSCWNGKDVDSPDHKSHVAYPNFVQSGNCPEEYPIRLPTLLYEIIFDTQINKGKAGKYVFSNGDTTGFGNHGDFYSGWDPAFLQQAIEQCNDSFADISKCPVFKLQSDEDFIACAKQFKPPTMVAREQCAARGPSLCGGNVMDGMASPAAPAPALPPVVSPPSPAPPVVQPPSPAEAPAPTAAPIAPPPADVPHAYTLTSMIGGKKVFIFIDEVEVTEEVTTTIEGPEPSPPPLPPPPPPAPATPHEDPPPPNTVVPSPPAVTPVDPPTVYQDVTTTLLVKRHLHHARGPAHGRHRR</sequence>
<reference evidence="4 5" key="1">
    <citation type="submission" date="2019-07" db="EMBL/GenBank/DDBJ databases">
        <title>Finished genome of Venturia effusa.</title>
        <authorList>
            <person name="Young C.A."/>
            <person name="Cox M.P."/>
            <person name="Ganley A.R.D."/>
            <person name="David W.J."/>
        </authorList>
    </citation>
    <scope>NUCLEOTIDE SEQUENCE [LARGE SCALE GENOMIC DNA]</scope>
    <source>
        <strain evidence="5">albino</strain>
    </source>
</reference>
<organism evidence="4 5">
    <name type="scientific">Venturia effusa</name>
    <dbReference type="NCBI Taxonomy" id="50376"/>
    <lineage>
        <taxon>Eukaryota</taxon>
        <taxon>Fungi</taxon>
        <taxon>Dikarya</taxon>
        <taxon>Ascomycota</taxon>
        <taxon>Pezizomycotina</taxon>
        <taxon>Dothideomycetes</taxon>
        <taxon>Pleosporomycetidae</taxon>
        <taxon>Venturiales</taxon>
        <taxon>Venturiaceae</taxon>
        <taxon>Venturia</taxon>
    </lineage>
</organism>
<dbReference type="Proteomes" id="UP000316270">
    <property type="component" value="Chromosome 2"/>
</dbReference>
<evidence type="ECO:0000256" key="1">
    <source>
        <dbReference type="SAM" id="MobiDB-lite"/>
    </source>
</evidence>
<gene>
    <name evidence="4" type="ORF">FKW77_000587</name>
</gene>
<dbReference type="Pfam" id="PF09362">
    <property type="entry name" value="DUF1996"/>
    <property type="match status" value="1"/>
</dbReference>
<keyword evidence="2" id="KW-0732">Signal</keyword>
<accession>A0A517KYX9</accession>
<proteinExistence type="predicted"/>
<evidence type="ECO:0000256" key="2">
    <source>
        <dbReference type="SAM" id="SignalP"/>
    </source>
</evidence>
<dbReference type="PRINTS" id="PR01217">
    <property type="entry name" value="PRICHEXTENSN"/>
</dbReference>
<evidence type="ECO:0000259" key="3">
    <source>
        <dbReference type="Pfam" id="PF09362"/>
    </source>
</evidence>
<feature type="chain" id="PRO_5022170538" description="DUF1996 domain-containing protein" evidence="2">
    <location>
        <begin position="21"/>
        <end position="505"/>
    </location>
</feature>
<feature type="compositionally biased region" description="Pro residues" evidence="1">
    <location>
        <begin position="458"/>
        <end position="475"/>
    </location>
</feature>
<feature type="signal peptide" evidence="2">
    <location>
        <begin position="1"/>
        <end position="20"/>
    </location>
</feature>
<dbReference type="PANTHER" id="PTHR43662">
    <property type="match status" value="1"/>
</dbReference>
<feature type="compositionally biased region" description="Pro residues" evidence="1">
    <location>
        <begin position="359"/>
        <end position="385"/>
    </location>
</feature>
<dbReference type="OrthoDB" id="74764at2759"/>
<dbReference type="AlphaFoldDB" id="A0A517KYX9"/>
<evidence type="ECO:0000313" key="4">
    <source>
        <dbReference type="EMBL" id="QDS68580.1"/>
    </source>
</evidence>
<dbReference type="EMBL" id="CP042186">
    <property type="protein sequence ID" value="QDS68580.1"/>
    <property type="molecule type" value="Genomic_DNA"/>
</dbReference>
<dbReference type="InterPro" id="IPR018535">
    <property type="entry name" value="DUF1996"/>
</dbReference>
<dbReference type="PANTHER" id="PTHR43662:SF7">
    <property type="entry name" value="DUF1996 DOMAIN-CONTAINING PROTEIN"/>
    <property type="match status" value="1"/>
</dbReference>
<evidence type="ECO:0000313" key="5">
    <source>
        <dbReference type="Proteomes" id="UP000316270"/>
    </source>
</evidence>
<keyword evidence="5" id="KW-1185">Reference proteome</keyword>
<name>A0A517KYX9_9PEZI</name>
<dbReference type="STRING" id="50376.A0A517KYX9"/>
<feature type="domain" description="DUF1996" evidence="3">
    <location>
        <begin position="36"/>
        <end position="286"/>
    </location>
</feature>